<gene>
    <name evidence="1" type="ORF">MNBD_BACTEROID07-469</name>
</gene>
<protein>
    <submittedName>
        <fullName evidence="1">Uncharacterized protein</fullName>
    </submittedName>
</protein>
<name>A0A3B0UDW2_9ZZZZ</name>
<reference evidence="1" key="1">
    <citation type="submission" date="2018-06" db="EMBL/GenBank/DDBJ databases">
        <authorList>
            <person name="Zhirakovskaya E."/>
        </authorList>
    </citation>
    <scope>NUCLEOTIDE SEQUENCE</scope>
</reference>
<proteinExistence type="predicted"/>
<dbReference type="EMBL" id="UOET01000276">
    <property type="protein sequence ID" value="VAW28708.1"/>
    <property type="molecule type" value="Genomic_DNA"/>
</dbReference>
<sequence length="284" mass="31504">MKHSYIDWYYFKHSARGIMVFVVFLLRLSMPGESVYAQVSGVSASKLTAIDASLVASKTLEVEPSFSYLYSKKAFDGNGDLYPVSLDNDSAVILKDMFFRFTYGVSKHLEIGTYITANLSSVSFGAKYRFVQYKKFLAVALLGVNFSNESSFGIRKTGFFGKYIGIASGVGLTGNFTSRFSLDVSAQYQYAFCYEGFLSSGFFLDSDLGYYILDGTLQLAGGLSFQYNRFKPGKPDVYRLSFHPGVTVETGKSFILVFYTPIDLTGKNMGCFTGFSLAFTLTVH</sequence>
<dbReference type="AlphaFoldDB" id="A0A3B0UDW2"/>
<organism evidence="1">
    <name type="scientific">hydrothermal vent metagenome</name>
    <dbReference type="NCBI Taxonomy" id="652676"/>
    <lineage>
        <taxon>unclassified sequences</taxon>
        <taxon>metagenomes</taxon>
        <taxon>ecological metagenomes</taxon>
    </lineage>
</organism>
<accession>A0A3B0UDW2</accession>
<evidence type="ECO:0000313" key="1">
    <source>
        <dbReference type="EMBL" id="VAW28708.1"/>
    </source>
</evidence>